<proteinExistence type="predicted"/>
<feature type="compositionally biased region" description="Basic and acidic residues" evidence="1">
    <location>
        <begin position="73"/>
        <end position="82"/>
    </location>
</feature>
<keyword evidence="3" id="KW-1185">Reference proteome</keyword>
<dbReference type="Proteomes" id="UP000597656">
    <property type="component" value="Unassembled WGS sequence"/>
</dbReference>
<dbReference type="EMBL" id="BMNC01000002">
    <property type="protein sequence ID" value="GGM80248.1"/>
    <property type="molecule type" value="Genomic_DNA"/>
</dbReference>
<sequence length="94" mass="9555">MTVQRENFDAAAAEVVQEAESVLEGTPVTPTPAPAPVPAPPPATTPKPPVTPQCCGRPPGPMMFAGGADSGGDVEHELGCDNHPDNLAKLEVSS</sequence>
<accession>A0ABQ2HFT8</accession>
<protein>
    <submittedName>
        <fullName evidence="2">Uncharacterized protein</fullName>
    </submittedName>
</protein>
<dbReference type="RefSeq" id="WP_189154579.1">
    <property type="nucleotide sequence ID" value="NZ_BMNC01000002.1"/>
</dbReference>
<organism evidence="2 3">
    <name type="scientific">Lentzea pudingi</name>
    <dbReference type="NCBI Taxonomy" id="1789439"/>
    <lineage>
        <taxon>Bacteria</taxon>
        <taxon>Bacillati</taxon>
        <taxon>Actinomycetota</taxon>
        <taxon>Actinomycetes</taxon>
        <taxon>Pseudonocardiales</taxon>
        <taxon>Pseudonocardiaceae</taxon>
        <taxon>Lentzea</taxon>
    </lineage>
</organism>
<evidence type="ECO:0000313" key="2">
    <source>
        <dbReference type="EMBL" id="GGM80248.1"/>
    </source>
</evidence>
<feature type="compositionally biased region" description="Pro residues" evidence="1">
    <location>
        <begin position="29"/>
        <end position="51"/>
    </location>
</feature>
<comment type="caution">
    <text evidence="2">The sequence shown here is derived from an EMBL/GenBank/DDBJ whole genome shotgun (WGS) entry which is preliminary data.</text>
</comment>
<evidence type="ECO:0000313" key="3">
    <source>
        <dbReference type="Proteomes" id="UP000597656"/>
    </source>
</evidence>
<feature type="region of interest" description="Disordered" evidence="1">
    <location>
        <begin position="17"/>
        <end position="82"/>
    </location>
</feature>
<feature type="compositionally biased region" description="Low complexity" evidence="1">
    <location>
        <begin position="17"/>
        <end position="28"/>
    </location>
</feature>
<reference evidence="3" key="1">
    <citation type="journal article" date="2019" name="Int. J. Syst. Evol. Microbiol.">
        <title>The Global Catalogue of Microorganisms (GCM) 10K type strain sequencing project: providing services to taxonomists for standard genome sequencing and annotation.</title>
        <authorList>
            <consortium name="The Broad Institute Genomics Platform"/>
            <consortium name="The Broad Institute Genome Sequencing Center for Infectious Disease"/>
            <person name="Wu L."/>
            <person name="Ma J."/>
        </authorList>
    </citation>
    <scope>NUCLEOTIDE SEQUENCE [LARGE SCALE GENOMIC DNA]</scope>
    <source>
        <strain evidence="3">CGMCC 4.7319</strain>
    </source>
</reference>
<gene>
    <name evidence="2" type="ORF">GCM10011609_15180</name>
</gene>
<name>A0ABQ2HFT8_9PSEU</name>
<evidence type="ECO:0000256" key="1">
    <source>
        <dbReference type="SAM" id="MobiDB-lite"/>
    </source>
</evidence>